<dbReference type="Pfam" id="PF13796">
    <property type="entry name" value="Sensor"/>
    <property type="match status" value="1"/>
</dbReference>
<name>A0A372ZJ84_9ACTN</name>
<evidence type="ECO:0000256" key="8">
    <source>
        <dbReference type="ARBA" id="ARBA00023012"/>
    </source>
</evidence>
<keyword evidence="9" id="KW-0472">Membrane</keyword>
<evidence type="ECO:0000256" key="2">
    <source>
        <dbReference type="ARBA" id="ARBA00012438"/>
    </source>
</evidence>
<keyword evidence="5" id="KW-0547">Nucleotide-binding</keyword>
<dbReference type="Pfam" id="PF02518">
    <property type="entry name" value="HATPase_c"/>
    <property type="match status" value="1"/>
</dbReference>
<dbReference type="GO" id="GO:0046983">
    <property type="term" value="F:protein dimerization activity"/>
    <property type="evidence" value="ECO:0007669"/>
    <property type="project" value="InterPro"/>
</dbReference>
<dbReference type="InterPro" id="IPR036890">
    <property type="entry name" value="HATPase_C_sf"/>
</dbReference>
<keyword evidence="3" id="KW-0597">Phosphoprotein</keyword>
<evidence type="ECO:0000313" key="11">
    <source>
        <dbReference type="EMBL" id="RGD55821.1"/>
    </source>
</evidence>
<evidence type="ECO:0000256" key="1">
    <source>
        <dbReference type="ARBA" id="ARBA00000085"/>
    </source>
</evidence>
<evidence type="ECO:0000256" key="4">
    <source>
        <dbReference type="ARBA" id="ARBA00022679"/>
    </source>
</evidence>
<evidence type="ECO:0000256" key="5">
    <source>
        <dbReference type="ARBA" id="ARBA00022741"/>
    </source>
</evidence>
<keyword evidence="12" id="KW-1185">Reference proteome</keyword>
<accession>A0A372ZJ84</accession>
<evidence type="ECO:0000256" key="6">
    <source>
        <dbReference type="ARBA" id="ARBA00022777"/>
    </source>
</evidence>
<dbReference type="InterPro" id="IPR050482">
    <property type="entry name" value="Sensor_HK_TwoCompSys"/>
</dbReference>
<evidence type="ECO:0000256" key="7">
    <source>
        <dbReference type="ARBA" id="ARBA00022840"/>
    </source>
</evidence>
<dbReference type="PANTHER" id="PTHR24421">
    <property type="entry name" value="NITRATE/NITRITE SENSOR PROTEIN NARX-RELATED"/>
    <property type="match status" value="1"/>
</dbReference>
<dbReference type="Gene3D" id="1.20.5.1930">
    <property type="match status" value="1"/>
</dbReference>
<protein>
    <recommendedName>
        <fullName evidence="2">histidine kinase</fullName>
        <ecNumber evidence="2">2.7.13.3</ecNumber>
    </recommendedName>
</protein>
<gene>
    <name evidence="11" type="ORF">DR950_39755</name>
</gene>
<evidence type="ECO:0000256" key="9">
    <source>
        <dbReference type="SAM" id="Phobius"/>
    </source>
</evidence>
<keyword evidence="8" id="KW-0902">Two-component regulatory system</keyword>
<dbReference type="PANTHER" id="PTHR24421:SF10">
    <property type="entry name" value="NITRATE_NITRITE SENSOR PROTEIN NARQ"/>
    <property type="match status" value="1"/>
</dbReference>
<dbReference type="SUPFAM" id="SSF55874">
    <property type="entry name" value="ATPase domain of HSP90 chaperone/DNA topoisomerase II/histidine kinase"/>
    <property type="match status" value="1"/>
</dbReference>
<dbReference type="AlphaFoldDB" id="A0A372ZJ84"/>
<reference evidence="11 12" key="1">
    <citation type="submission" date="2018-08" db="EMBL/GenBank/DDBJ databases">
        <title>Diversity &amp; Physiological Properties of Lignin-Decomposing Actinobacteria from Soil.</title>
        <authorList>
            <person name="Roh S.G."/>
            <person name="Kim S.B."/>
        </authorList>
    </citation>
    <scope>NUCLEOTIDE SEQUENCE [LARGE SCALE GENOMIC DNA]</scope>
    <source>
        <strain evidence="11 12">MMS17-GH009</strain>
    </source>
</reference>
<sequence length="433" mass="45433">MDGSTARPTVHPGRPGPRAFARSAARRFPAAARYLLLCLGTGLAALVGLCLLLVVLALCLVGVGLPLLPPALRLLRRSADFHRRRVGARLGGERLRTPYGDRLSLRDPAVGKDLLWLLAHGTAGTALCAGALTLCSHAFNWLTAPVWWQLLPDERGKIILLTVDSWPMAAAAALGGIGYAAVALVALPPLADLHARASGRLLVARPRVSLAHRVRELTTSRSEALDAHAAELRRIERDLHDGAQANLVAVSLRLGMIRRALDQRPEQAAALVDSTQLVAEQALESLRTLVRGIHPPLLADRGLAEAVRSLAARCAVPTRVELHNSDAPVGHSADPPPPRAPAAAEAAAYFVVSEALANVARHSGARGALVRLRITAAAIAVRVEDDGRGGAVEGAGSGLPGLRRRAAAFDGTTRLSSPPGGPTILEVEIPCGS</sequence>
<dbReference type="EC" id="2.7.13.3" evidence="2"/>
<dbReference type="Pfam" id="PF07730">
    <property type="entry name" value="HisKA_3"/>
    <property type="match status" value="1"/>
</dbReference>
<dbReference type="EMBL" id="QVIG01000003">
    <property type="protein sequence ID" value="RGD55821.1"/>
    <property type="molecule type" value="Genomic_DNA"/>
</dbReference>
<dbReference type="Gene3D" id="3.30.565.10">
    <property type="entry name" value="Histidine kinase-like ATPase, C-terminal domain"/>
    <property type="match status" value="1"/>
</dbReference>
<evidence type="ECO:0000259" key="10">
    <source>
        <dbReference type="SMART" id="SM00387"/>
    </source>
</evidence>
<keyword evidence="6 11" id="KW-0418">Kinase</keyword>
<comment type="caution">
    <text evidence="11">The sequence shown here is derived from an EMBL/GenBank/DDBJ whole genome shotgun (WGS) entry which is preliminary data.</text>
</comment>
<dbReference type="InterPro" id="IPR003594">
    <property type="entry name" value="HATPase_dom"/>
</dbReference>
<evidence type="ECO:0000256" key="3">
    <source>
        <dbReference type="ARBA" id="ARBA00022553"/>
    </source>
</evidence>
<dbReference type="InterPro" id="IPR025828">
    <property type="entry name" value="Put_sensor_dom"/>
</dbReference>
<keyword evidence="7" id="KW-0067">ATP-binding</keyword>
<proteinExistence type="predicted"/>
<dbReference type="GO" id="GO:0005524">
    <property type="term" value="F:ATP binding"/>
    <property type="evidence" value="ECO:0007669"/>
    <property type="project" value="UniProtKB-KW"/>
</dbReference>
<dbReference type="Proteomes" id="UP000263377">
    <property type="component" value="Unassembled WGS sequence"/>
</dbReference>
<keyword evidence="4" id="KW-0808">Transferase</keyword>
<feature type="transmembrane region" description="Helical" evidence="9">
    <location>
        <begin position="43"/>
        <end position="68"/>
    </location>
</feature>
<dbReference type="CDD" id="cd16917">
    <property type="entry name" value="HATPase_UhpB-NarQ-NarX-like"/>
    <property type="match status" value="1"/>
</dbReference>
<keyword evidence="9" id="KW-0812">Transmembrane</keyword>
<evidence type="ECO:0000313" key="12">
    <source>
        <dbReference type="Proteomes" id="UP000263377"/>
    </source>
</evidence>
<feature type="domain" description="Histidine kinase/HSP90-like ATPase" evidence="10">
    <location>
        <begin position="343"/>
        <end position="433"/>
    </location>
</feature>
<keyword evidence="9" id="KW-1133">Transmembrane helix</keyword>
<dbReference type="GO" id="GO:0000155">
    <property type="term" value="F:phosphorelay sensor kinase activity"/>
    <property type="evidence" value="ECO:0007669"/>
    <property type="project" value="InterPro"/>
</dbReference>
<feature type="transmembrane region" description="Helical" evidence="9">
    <location>
        <begin position="169"/>
        <end position="191"/>
    </location>
</feature>
<dbReference type="GO" id="GO:0016020">
    <property type="term" value="C:membrane"/>
    <property type="evidence" value="ECO:0007669"/>
    <property type="project" value="InterPro"/>
</dbReference>
<dbReference type="SMART" id="SM00387">
    <property type="entry name" value="HATPase_c"/>
    <property type="match status" value="1"/>
</dbReference>
<comment type="catalytic activity">
    <reaction evidence="1">
        <text>ATP + protein L-histidine = ADP + protein N-phospho-L-histidine.</text>
        <dbReference type="EC" id="2.7.13.3"/>
    </reaction>
</comment>
<dbReference type="InterPro" id="IPR011712">
    <property type="entry name" value="Sig_transdc_His_kin_sub3_dim/P"/>
</dbReference>
<organism evidence="11 12">
    <name type="scientific">Kitasatospora xanthocidica</name>
    <dbReference type="NCBI Taxonomy" id="83382"/>
    <lineage>
        <taxon>Bacteria</taxon>
        <taxon>Bacillati</taxon>
        <taxon>Actinomycetota</taxon>
        <taxon>Actinomycetes</taxon>
        <taxon>Kitasatosporales</taxon>
        <taxon>Streptomycetaceae</taxon>
        <taxon>Kitasatospora</taxon>
    </lineage>
</organism>